<evidence type="ECO:0000256" key="1">
    <source>
        <dbReference type="ARBA" id="ARBA00011738"/>
    </source>
</evidence>
<protein>
    <submittedName>
        <fullName evidence="5">Glutathione S-transferase 1-like</fullName>
    </submittedName>
</protein>
<dbReference type="InterPro" id="IPR004046">
    <property type="entry name" value="GST_C"/>
</dbReference>
<dbReference type="SFLD" id="SFLDG01153">
    <property type="entry name" value="Main.4:_Theta-like"/>
    <property type="match status" value="1"/>
</dbReference>
<dbReference type="Gene3D" id="3.40.30.10">
    <property type="entry name" value="Glutaredoxin"/>
    <property type="match status" value="1"/>
</dbReference>
<dbReference type="PROSITE" id="PS50405">
    <property type="entry name" value="GST_CTER"/>
    <property type="match status" value="1"/>
</dbReference>
<organism evidence="4 5">
    <name type="scientific">Vanessa tameamea</name>
    <name type="common">Kamehameha butterfly</name>
    <dbReference type="NCBI Taxonomy" id="334116"/>
    <lineage>
        <taxon>Eukaryota</taxon>
        <taxon>Metazoa</taxon>
        <taxon>Ecdysozoa</taxon>
        <taxon>Arthropoda</taxon>
        <taxon>Hexapoda</taxon>
        <taxon>Insecta</taxon>
        <taxon>Pterygota</taxon>
        <taxon>Neoptera</taxon>
        <taxon>Endopterygota</taxon>
        <taxon>Lepidoptera</taxon>
        <taxon>Glossata</taxon>
        <taxon>Ditrysia</taxon>
        <taxon>Papilionoidea</taxon>
        <taxon>Nymphalidae</taxon>
        <taxon>Nymphalinae</taxon>
        <taxon>Vanessa</taxon>
    </lineage>
</organism>
<dbReference type="SUPFAM" id="SSF47616">
    <property type="entry name" value="GST C-terminal domain-like"/>
    <property type="match status" value="1"/>
</dbReference>
<comment type="subunit">
    <text evidence="1">Homodimer.</text>
</comment>
<keyword evidence="4" id="KW-1185">Reference proteome</keyword>
<dbReference type="FunFam" id="1.20.1050.10:FF:000007">
    <property type="entry name" value="Glutathione S-transferase 1-1"/>
    <property type="match status" value="1"/>
</dbReference>
<dbReference type="CTD" id="37108"/>
<dbReference type="PANTHER" id="PTHR43969">
    <property type="entry name" value="GLUTATHIONE S TRANSFERASE D10, ISOFORM A-RELATED"/>
    <property type="match status" value="1"/>
</dbReference>
<dbReference type="SFLD" id="SFLDG00358">
    <property type="entry name" value="Main_(cytGST)"/>
    <property type="match status" value="1"/>
</dbReference>
<dbReference type="AlphaFoldDB" id="A0A8B8HR17"/>
<dbReference type="SFLD" id="SFLDS00019">
    <property type="entry name" value="Glutathione_Transferase_(cytos"/>
    <property type="match status" value="1"/>
</dbReference>
<dbReference type="FunFam" id="3.40.30.10:FF:000034">
    <property type="entry name" value="glutathione S-transferase 1"/>
    <property type="match status" value="1"/>
</dbReference>
<proteinExistence type="predicted"/>
<dbReference type="CDD" id="cd03177">
    <property type="entry name" value="GST_C_Delta_Epsilon"/>
    <property type="match status" value="1"/>
</dbReference>
<dbReference type="RefSeq" id="XP_064071300.1">
    <property type="nucleotide sequence ID" value="XM_064215230.1"/>
</dbReference>
<evidence type="ECO:0000313" key="4">
    <source>
        <dbReference type="Proteomes" id="UP001652626"/>
    </source>
</evidence>
<gene>
    <name evidence="5" type="primary">LOC113393384</name>
</gene>
<sequence>MPLKLYKMDLSPPVCAALMVCDLHNVPIEMIDVNLLAKDHLKPEYVKKNPMHTIPMLEDDDLIIHDSHAILTYLTEKYGKDDSLYPKDLKKRALVDQKLFFDTLLFFRIRSVTYAALFEGVRKPTEKQMKDLHEAYSFLEAFLSNTKFVADDNMTIADISILASVAAMRHIVPIDASKYPKTAAWFKFMESQSFYKNSGEKGSLGLGQVLKKALDL</sequence>
<dbReference type="SUPFAM" id="SSF52833">
    <property type="entry name" value="Thioredoxin-like"/>
    <property type="match status" value="1"/>
</dbReference>
<dbReference type="InterPro" id="IPR036282">
    <property type="entry name" value="Glutathione-S-Trfase_C_sf"/>
</dbReference>
<evidence type="ECO:0000313" key="5">
    <source>
        <dbReference type="RefSeq" id="XP_064071300.1"/>
    </source>
</evidence>
<dbReference type="Pfam" id="PF00043">
    <property type="entry name" value="GST_C"/>
    <property type="match status" value="1"/>
</dbReference>
<dbReference type="Pfam" id="PF13417">
    <property type="entry name" value="GST_N_3"/>
    <property type="match status" value="1"/>
</dbReference>
<dbReference type="Gene3D" id="1.20.1050.10">
    <property type="match status" value="1"/>
</dbReference>
<dbReference type="GO" id="GO:0006749">
    <property type="term" value="P:glutathione metabolic process"/>
    <property type="evidence" value="ECO:0007669"/>
    <property type="project" value="TreeGrafter"/>
</dbReference>
<accession>A0A8B8HR17</accession>
<dbReference type="GO" id="GO:0004364">
    <property type="term" value="F:glutathione transferase activity"/>
    <property type="evidence" value="ECO:0007669"/>
    <property type="project" value="TreeGrafter"/>
</dbReference>
<dbReference type="PROSITE" id="PS50404">
    <property type="entry name" value="GST_NTER"/>
    <property type="match status" value="1"/>
</dbReference>
<feature type="domain" description="GST C-terminal" evidence="3">
    <location>
        <begin position="88"/>
        <end position="213"/>
    </location>
</feature>
<feature type="domain" description="GST N-terminal" evidence="2">
    <location>
        <begin position="1"/>
        <end position="82"/>
    </location>
</feature>
<name>A0A8B8HR17_VANTA</name>
<dbReference type="PANTHER" id="PTHR43969:SF9">
    <property type="entry name" value="GLUTATHIONE S TRANSFERASE D10, ISOFORM A-RELATED"/>
    <property type="match status" value="1"/>
</dbReference>
<dbReference type="InterPro" id="IPR040079">
    <property type="entry name" value="Glutathione_S-Trfase"/>
</dbReference>
<reference evidence="5" key="1">
    <citation type="submission" date="2025-08" db="UniProtKB">
        <authorList>
            <consortium name="RefSeq"/>
        </authorList>
    </citation>
    <scope>IDENTIFICATION</scope>
    <source>
        <tissue evidence="5">Whole body</tissue>
    </source>
</reference>
<evidence type="ECO:0000259" key="3">
    <source>
        <dbReference type="PROSITE" id="PS50405"/>
    </source>
</evidence>
<dbReference type="GeneID" id="113393384"/>
<dbReference type="InterPro" id="IPR036249">
    <property type="entry name" value="Thioredoxin-like_sf"/>
</dbReference>
<dbReference type="InterPro" id="IPR004045">
    <property type="entry name" value="Glutathione_S-Trfase_N"/>
</dbReference>
<dbReference type="InterPro" id="IPR010987">
    <property type="entry name" value="Glutathione-S-Trfase_C-like"/>
</dbReference>
<evidence type="ECO:0000259" key="2">
    <source>
        <dbReference type="PROSITE" id="PS50404"/>
    </source>
</evidence>
<dbReference type="Proteomes" id="UP001652626">
    <property type="component" value="Chromosome 6"/>
</dbReference>